<name>A0A317VE47_9EURO</name>
<dbReference type="RefSeq" id="XP_025462939.1">
    <property type="nucleotide sequence ID" value="XM_025606477.1"/>
</dbReference>
<organism evidence="2 3">
    <name type="scientific">Aspergillus sclerotioniger CBS 115572</name>
    <dbReference type="NCBI Taxonomy" id="1450535"/>
    <lineage>
        <taxon>Eukaryota</taxon>
        <taxon>Fungi</taxon>
        <taxon>Dikarya</taxon>
        <taxon>Ascomycota</taxon>
        <taxon>Pezizomycotina</taxon>
        <taxon>Eurotiomycetes</taxon>
        <taxon>Eurotiomycetidae</taxon>
        <taxon>Eurotiales</taxon>
        <taxon>Aspergillaceae</taxon>
        <taxon>Aspergillus</taxon>
        <taxon>Aspergillus subgen. Circumdati</taxon>
    </lineage>
</organism>
<evidence type="ECO:0000256" key="1">
    <source>
        <dbReference type="SAM" id="Phobius"/>
    </source>
</evidence>
<dbReference type="AlphaFoldDB" id="A0A317VE47"/>
<dbReference type="Proteomes" id="UP000246702">
    <property type="component" value="Unassembled WGS sequence"/>
</dbReference>
<proteinExistence type="predicted"/>
<keyword evidence="1" id="KW-0812">Transmembrane</keyword>
<keyword evidence="1" id="KW-0472">Membrane</keyword>
<keyword evidence="1" id="KW-1133">Transmembrane helix</keyword>
<evidence type="ECO:0000313" key="3">
    <source>
        <dbReference type="Proteomes" id="UP000246702"/>
    </source>
</evidence>
<dbReference type="GeneID" id="37108620"/>
<comment type="caution">
    <text evidence="2">The sequence shown here is derived from an EMBL/GenBank/DDBJ whole genome shotgun (WGS) entry which is preliminary data.</text>
</comment>
<keyword evidence="3" id="KW-1185">Reference proteome</keyword>
<protein>
    <submittedName>
        <fullName evidence="2">Uncharacterized protein</fullName>
    </submittedName>
</protein>
<feature type="transmembrane region" description="Helical" evidence="1">
    <location>
        <begin position="84"/>
        <end position="101"/>
    </location>
</feature>
<feature type="transmembrane region" description="Helical" evidence="1">
    <location>
        <begin position="22"/>
        <end position="43"/>
    </location>
</feature>
<reference evidence="2 3" key="1">
    <citation type="submission" date="2016-12" db="EMBL/GenBank/DDBJ databases">
        <title>The genomes of Aspergillus section Nigri reveals drivers in fungal speciation.</title>
        <authorList>
            <consortium name="DOE Joint Genome Institute"/>
            <person name="Vesth T.C."/>
            <person name="Nybo J."/>
            <person name="Theobald S."/>
            <person name="Brandl J."/>
            <person name="Frisvad J.C."/>
            <person name="Nielsen K.F."/>
            <person name="Lyhne E.K."/>
            <person name="Kogle M.E."/>
            <person name="Kuo A."/>
            <person name="Riley R."/>
            <person name="Clum A."/>
            <person name="Nolan M."/>
            <person name="Lipzen A."/>
            <person name="Salamov A."/>
            <person name="Henrissat B."/>
            <person name="Wiebenga A."/>
            <person name="De Vries R.P."/>
            <person name="Grigoriev I.V."/>
            <person name="Mortensen U.H."/>
            <person name="Andersen M.R."/>
            <person name="Baker S.E."/>
        </authorList>
    </citation>
    <scope>NUCLEOTIDE SEQUENCE [LARGE SCALE GENOMIC DNA]</scope>
    <source>
        <strain evidence="2 3">CBS 115572</strain>
    </source>
</reference>
<sequence>MTSFINACITAYTFTPSRRLRLPLFSIGSIFAFTVWSRFLHLYPLPFACYLPPYPARLILPHLYSPRLLGCFTFSKHSTRLDDVMFLMFFSFVLYIPHGVLDSVSARPWTMVWWTTGWFNLGA</sequence>
<dbReference type="EMBL" id="MSFK01000036">
    <property type="protein sequence ID" value="PWY71541.1"/>
    <property type="molecule type" value="Genomic_DNA"/>
</dbReference>
<gene>
    <name evidence="2" type="ORF">BO94DRAFT_259438</name>
</gene>
<accession>A0A317VE47</accession>
<evidence type="ECO:0000313" key="2">
    <source>
        <dbReference type="EMBL" id="PWY71541.1"/>
    </source>
</evidence>